<evidence type="ECO:0000313" key="11">
    <source>
        <dbReference type="Proteomes" id="UP000521748"/>
    </source>
</evidence>
<dbReference type="RefSeq" id="WP_179388482.1">
    <property type="nucleotide sequence ID" value="NZ_JACBYQ010000001.1"/>
</dbReference>
<evidence type="ECO:0000256" key="2">
    <source>
        <dbReference type="ARBA" id="ARBA00011322"/>
    </source>
</evidence>
<dbReference type="Pfam" id="PF00149">
    <property type="entry name" value="Metallophos"/>
    <property type="match status" value="1"/>
</dbReference>
<keyword evidence="6 7" id="KW-0269">Exonuclease</keyword>
<accession>A0A7Y9S604</accession>
<sequence length="390" mass="42197">MRLLHTSDWHLGRSFHGVGLLGAQQRFIEQLLATVRESAVEVVLISGDVYDRAMPSVDAVRLFSSTLARIREAGAQIVLSSGNHDSAGRLGFAAEVLGHGGVHIRAEPKELARPVLFPLEAGAATAQLAIYGVPYLEPRLVADELDLAEPDHQSAMAAALARIRADLAERPGTRSLVLAHTFASGALSSESERQLSGMRSGGIGAVPLDLFDGFDYVALGHLHGRQQLSPSVRYSGSPLAYSFSEAGQYKGGWLLEIDQDGVQSVEAVSWPAERGLAILRGTLTELLEDQRFASFEDAYCQVTLTDSERPLRAMDRIRERFAQTLVLEFEPESRAASSRSSYADRIAAAGDDLEICTGFLEHVRAAPANEAERQALHDAVDAVRAEQVSE</sequence>
<dbReference type="SUPFAM" id="SSF56300">
    <property type="entry name" value="Metallo-dependent phosphatases"/>
    <property type="match status" value="1"/>
</dbReference>
<comment type="similarity">
    <text evidence="1 7">Belongs to the SbcD family.</text>
</comment>
<dbReference type="PANTHER" id="PTHR30337">
    <property type="entry name" value="COMPONENT OF ATP-DEPENDENT DSDNA EXONUCLEASE"/>
    <property type="match status" value="1"/>
</dbReference>
<dbReference type="Pfam" id="PF12320">
    <property type="entry name" value="SbcD_C"/>
    <property type="match status" value="1"/>
</dbReference>
<protein>
    <recommendedName>
        <fullName evidence="3 7">Nuclease SbcCD subunit D</fullName>
    </recommendedName>
</protein>
<dbReference type="InterPro" id="IPR029052">
    <property type="entry name" value="Metallo-depent_PP-like"/>
</dbReference>
<dbReference type="GO" id="GO:0008408">
    <property type="term" value="F:3'-5' exonuclease activity"/>
    <property type="evidence" value="ECO:0007669"/>
    <property type="project" value="InterPro"/>
</dbReference>
<evidence type="ECO:0000259" key="8">
    <source>
        <dbReference type="Pfam" id="PF00149"/>
    </source>
</evidence>
<dbReference type="AlphaFoldDB" id="A0A7Y9S604"/>
<dbReference type="InterPro" id="IPR026843">
    <property type="entry name" value="SbcD_C"/>
</dbReference>
<evidence type="ECO:0000313" key="10">
    <source>
        <dbReference type="EMBL" id="NYE94760.1"/>
    </source>
</evidence>
<name>A0A7Y9S604_9MICC</name>
<comment type="function">
    <text evidence="7">SbcCD cleaves DNA hairpin structures. These structures can inhibit DNA replication and are intermediates in certain DNA recombination reactions. The complex acts as a 3'-&gt;5' double strand exonuclease that can open hairpins. It also has a 5' single-strand endonuclease activity.</text>
</comment>
<dbReference type="InterPro" id="IPR004593">
    <property type="entry name" value="SbcD"/>
</dbReference>
<dbReference type="GO" id="GO:0004519">
    <property type="term" value="F:endonuclease activity"/>
    <property type="evidence" value="ECO:0007669"/>
    <property type="project" value="UniProtKB-KW"/>
</dbReference>
<evidence type="ECO:0000259" key="9">
    <source>
        <dbReference type="Pfam" id="PF12320"/>
    </source>
</evidence>
<dbReference type="InterPro" id="IPR050535">
    <property type="entry name" value="DNA_Repair-Maintenance_Comp"/>
</dbReference>
<dbReference type="NCBIfam" id="TIGR00619">
    <property type="entry name" value="sbcd"/>
    <property type="match status" value="1"/>
</dbReference>
<evidence type="ECO:0000256" key="7">
    <source>
        <dbReference type="RuleBase" id="RU363069"/>
    </source>
</evidence>
<dbReference type="PANTHER" id="PTHR30337:SF0">
    <property type="entry name" value="NUCLEASE SBCCD SUBUNIT D"/>
    <property type="match status" value="1"/>
</dbReference>
<dbReference type="InterPro" id="IPR004843">
    <property type="entry name" value="Calcineurin-like_PHP"/>
</dbReference>
<evidence type="ECO:0000256" key="5">
    <source>
        <dbReference type="ARBA" id="ARBA00022801"/>
    </source>
</evidence>
<keyword evidence="7" id="KW-0235">DNA replication</keyword>
<keyword evidence="7" id="KW-0233">DNA recombination</keyword>
<dbReference type="CDD" id="cd00840">
    <property type="entry name" value="MPP_Mre11_N"/>
    <property type="match status" value="1"/>
</dbReference>
<dbReference type="GO" id="GO:0006260">
    <property type="term" value="P:DNA replication"/>
    <property type="evidence" value="ECO:0007669"/>
    <property type="project" value="UniProtKB-KW"/>
</dbReference>
<dbReference type="InterPro" id="IPR041796">
    <property type="entry name" value="Mre11_N"/>
</dbReference>
<reference evidence="10 11" key="1">
    <citation type="submission" date="2020-07" db="EMBL/GenBank/DDBJ databases">
        <title>Sequencing the genomes of 1000 actinobacteria strains.</title>
        <authorList>
            <person name="Klenk H.-P."/>
        </authorList>
    </citation>
    <scope>NUCLEOTIDE SEQUENCE [LARGE SCALE GENOMIC DNA]</scope>
    <source>
        <strain evidence="10 11">DSM 102047</strain>
    </source>
</reference>
<evidence type="ECO:0000256" key="4">
    <source>
        <dbReference type="ARBA" id="ARBA00022722"/>
    </source>
</evidence>
<comment type="subunit">
    <text evidence="2 7">Heterodimer of SbcC and SbcD.</text>
</comment>
<comment type="caution">
    <text evidence="10">The sequence shown here is derived from an EMBL/GenBank/DDBJ whole genome shotgun (WGS) entry which is preliminary data.</text>
</comment>
<evidence type="ECO:0000256" key="6">
    <source>
        <dbReference type="ARBA" id="ARBA00022839"/>
    </source>
</evidence>
<keyword evidence="5 7" id="KW-0378">Hydrolase</keyword>
<gene>
    <name evidence="7" type="primary">sbcD</name>
    <name evidence="10" type="ORF">FHU41_000981</name>
</gene>
<feature type="domain" description="Nuclease SbcCD subunit D C-terminal" evidence="9">
    <location>
        <begin position="274"/>
        <end position="340"/>
    </location>
</feature>
<dbReference type="Proteomes" id="UP000521748">
    <property type="component" value="Unassembled WGS sequence"/>
</dbReference>
<feature type="domain" description="Calcineurin-like phosphoesterase" evidence="8">
    <location>
        <begin position="1"/>
        <end position="223"/>
    </location>
</feature>
<dbReference type="EMBL" id="JACBYQ010000001">
    <property type="protein sequence ID" value="NYE94760.1"/>
    <property type="molecule type" value="Genomic_DNA"/>
</dbReference>
<dbReference type="Gene3D" id="3.60.21.10">
    <property type="match status" value="1"/>
</dbReference>
<organism evidence="10 11">
    <name type="scientific">Psychromicrobium silvestre</name>
    <dbReference type="NCBI Taxonomy" id="1645614"/>
    <lineage>
        <taxon>Bacteria</taxon>
        <taxon>Bacillati</taxon>
        <taxon>Actinomycetota</taxon>
        <taxon>Actinomycetes</taxon>
        <taxon>Micrococcales</taxon>
        <taxon>Micrococcaceae</taxon>
        <taxon>Psychromicrobium</taxon>
    </lineage>
</organism>
<keyword evidence="4 7" id="KW-0540">Nuclease</keyword>
<evidence type="ECO:0000256" key="3">
    <source>
        <dbReference type="ARBA" id="ARBA00013365"/>
    </source>
</evidence>
<proteinExistence type="inferred from homology"/>
<evidence type="ECO:0000256" key="1">
    <source>
        <dbReference type="ARBA" id="ARBA00010555"/>
    </source>
</evidence>
<keyword evidence="7" id="KW-0255">Endonuclease</keyword>
<keyword evidence="11" id="KW-1185">Reference proteome</keyword>
<dbReference type="GO" id="GO:0006310">
    <property type="term" value="P:DNA recombination"/>
    <property type="evidence" value="ECO:0007669"/>
    <property type="project" value="UniProtKB-KW"/>
</dbReference>